<organism evidence="6 7">
    <name type="scientific">Panicum miliaceum</name>
    <name type="common">Proso millet</name>
    <name type="synonym">Broomcorn millet</name>
    <dbReference type="NCBI Taxonomy" id="4540"/>
    <lineage>
        <taxon>Eukaryota</taxon>
        <taxon>Viridiplantae</taxon>
        <taxon>Streptophyta</taxon>
        <taxon>Embryophyta</taxon>
        <taxon>Tracheophyta</taxon>
        <taxon>Spermatophyta</taxon>
        <taxon>Magnoliopsida</taxon>
        <taxon>Liliopsida</taxon>
        <taxon>Poales</taxon>
        <taxon>Poaceae</taxon>
        <taxon>PACMAD clade</taxon>
        <taxon>Panicoideae</taxon>
        <taxon>Panicodae</taxon>
        <taxon>Paniceae</taxon>
        <taxon>Panicinae</taxon>
        <taxon>Panicum</taxon>
        <taxon>Panicum sect. Panicum</taxon>
    </lineage>
</organism>
<evidence type="ECO:0000313" key="6">
    <source>
        <dbReference type="EMBL" id="RLM92516.1"/>
    </source>
</evidence>
<accession>A0A3L6R0I4</accession>
<feature type="domain" description="GRF-type" evidence="5">
    <location>
        <begin position="12"/>
        <end position="54"/>
    </location>
</feature>
<proteinExistence type="predicted"/>
<reference evidence="7" key="1">
    <citation type="journal article" date="2019" name="Nat. Commun.">
        <title>The genome of broomcorn millet.</title>
        <authorList>
            <person name="Zou C."/>
            <person name="Miki D."/>
            <person name="Li D."/>
            <person name="Tang Q."/>
            <person name="Xiao L."/>
            <person name="Rajput S."/>
            <person name="Deng P."/>
            <person name="Jia W."/>
            <person name="Huang R."/>
            <person name="Zhang M."/>
            <person name="Sun Y."/>
            <person name="Hu J."/>
            <person name="Fu X."/>
            <person name="Schnable P.S."/>
            <person name="Li F."/>
            <person name="Zhang H."/>
            <person name="Feng B."/>
            <person name="Zhu X."/>
            <person name="Liu R."/>
            <person name="Schnable J.C."/>
            <person name="Zhu J.-K."/>
            <person name="Zhang H."/>
        </authorList>
    </citation>
    <scope>NUCLEOTIDE SEQUENCE [LARGE SCALE GENOMIC DNA]</scope>
</reference>
<evidence type="ECO:0000313" key="7">
    <source>
        <dbReference type="Proteomes" id="UP000275267"/>
    </source>
</evidence>
<keyword evidence="1" id="KW-0479">Metal-binding</keyword>
<dbReference type="Pfam" id="PF06839">
    <property type="entry name" value="Zn_ribbon_GRF"/>
    <property type="match status" value="1"/>
</dbReference>
<evidence type="ECO:0000256" key="2">
    <source>
        <dbReference type="ARBA" id="ARBA00022771"/>
    </source>
</evidence>
<dbReference type="EMBL" id="PQIB02000010">
    <property type="protein sequence ID" value="RLM92516.1"/>
    <property type="molecule type" value="Genomic_DNA"/>
</dbReference>
<dbReference type="PROSITE" id="PS51999">
    <property type="entry name" value="ZF_GRF"/>
    <property type="match status" value="1"/>
</dbReference>
<gene>
    <name evidence="6" type="ORF">C2845_PM08G10840</name>
</gene>
<evidence type="ECO:0000256" key="1">
    <source>
        <dbReference type="ARBA" id="ARBA00022723"/>
    </source>
</evidence>
<comment type="caution">
    <text evidence="6">The sequence shown here is derived from an EMBL/GenBank/DDBJ whole genome shotgun (WGS) entry which is preliminary data.</text>
</comment>
<keyword evidence="2 4" id="KW-0863">Zinc-finger</keyword>
<evidence type="ECO:0000256" key="3">
    <source>
        <dbReference type="ARBA" id="ARBA00022833"/>
    </source>
</evidence>
<keyword evidence="7" id="KW-1185">Reference proteome</keyword>
<evidence type="ECO:0000259" key="5">
    <source>
        <dbReference type="PROSITE" id="PS51999"/>
    </source>
</evidence>
<dbReference type="Proteomes" id="UP000275267">
    <property type="component" value="Unassembled WGS sequence"/>
</dbReference>
<name>A0A3L6R0I4_PANMI</name>
<sequence length="88" mass="10140">MGGVDHETEERCLHGKRPRRLLCWDGSNTGRHYLACPLKGKSNMCDFVSWVDDKWPPMFQQFASSIWEVVGKFKKQADDVQVDLLEAI</sequence>
<dbReference type="GO" id="GO:0008270">
    <property type="term" value="F:zinc ion binding"/>
    <property type="evidence" value="ECO:0007669"/>
    <property type="project" value="UniProtKB-KW"/>
</dbReference>
<evidence type="ECO:0000256" key="4">
    <source>
        <dbReference type="PROSITE-ProRule" id="PRU01343"/>
    </source>
</evidence>
<protein>
    <recommendedName>
        <fullName evidence="5">GRF-type domain-containing protein</fullName>
    </recommendedName>
</protein>
<dbReference type="InterPro" id="IPR010666">
    <property type="entry name" value="Znf_GRF"/>
</dbReference>
<dbReference type="AlphaFoldDB" id="A0A3L6R0I4"/>
<keyword evidence="3" id="KW-0862">Zinc</keyword>
<dbReference type="OrthoDB" id="696051at2759"/>
<dbReference type="PANTHER" id="PTHR35163">
    <property type="entry name" value="OS02G0467300 PROTEIN"/>
    <property type="match status" value="1"/>
</dbReference>
<dbReference type="PANTHER" id="PTHR35163:SF12">
    <property type="entry name" value="OS05G0134500 PROTEIN"/>
    <property type="match status" value="1"/>
</dbReference>